<sequence>MKLKNEMERRAYAQKPENWETVSEVEAIAGHRSLKVERLKGTPIVRILGWVCLPWFGGSWHELGTYELVGETGAVRTIESLSMTKIAKRLKDLGV</sequence>
<evidence type="ECO:0000313" key="2">
    <source>
        <dbReference type="Proteomes" id="UP000823634"/>
    </source>
</evidence>
<proteinExistence type="predicted"/>
<organism evidence="1 2">
    <name type="scientific">Candidatus Alloenteromonas pullistercoris</name>
    <dbReference type="NCBI Taxonomy" id="2840785"/>
    <lineage>
        <taxon>Bacteria</taxon>
        <taxon>Bacillati</taxon>
        <taxon>Bacillota</taxon>
        <taxon>Bacillota incertae sedis</taxon>
        <taxon>Candidatus Alloenteromonas</taxon>
    </lineage>
</organism>
<dbReference type="EMBL" id="JADINA010000022">
    <property type="protein sequence ID" value="MBO8426360.1"/>
    <property type="molecule type" value="Genomic_DNA"/>
</dbReference>
<gene>
    <name evidence="1" type="ORF">IAC61_03460</name>
</gene>
<dbReference type="Proteomes" id="UP000823634">
    <property type="component" value="Unassembled WGS sequence"/>
</dbReference>
<accession>A0A9D9DG68</accession>
<reference evidence="1" key="1">
    <citation type="submission" date="2020-10" db="EMBL/GenBank/DDBJ databases">
        <authorList>
            <person name="Gilroy R."/>
        </authorList>
    </citation>
    <scope>NUCLEOTIDE SEQUENCE</scope>
    <source>
        <strain evidence="1">17113</strain>
    </source>
</reference>
<evidence type="ECO:0000313" key="1">
    <source>
        <dbReference type="EMBL" id="MBO8426360.1"/>
    </source>
</evidence>
<reference evidence="1" key="2">
    <citation type="journal article" date="2021" name="PeerJ">
        <title>Extensive microbial diversity within the chicken gut microbiome revealed by metagenomics and culture.</title>
        <authorList>
            <person name="Gilroy R."/>
            <person name="Ravi A."/>
            <person name="Getino M."/>
            <person name="Pursley I."/>
            <person name="Horton D.L."/>
            <person name="Alikhan N.F."/>
            <person name="Baker D."/>
            <person name="Gharbi K."/>
            <person name="Hall N."/>
            <person name="Watson M."/>
            <person name="Adriaenssens E.M."/>
            <person name="Foster-Nyarko E."/>
            <person name="Jarju S."/>
            <person name="Secka A."/>
            <person name="Antonio M."/>
            <person name="Oren A."/>
            <person name="Chaudhuri R.R."/>
            <person name="La Ragione R."/>
            <person name="Hildebrand F."/>
            <person name="Pallen M.J."/>
        </authorList>
    </citation>
    <scope>NUCLEOTIDE SEQUENCE</scope>
    <source>
        <strain evidence="1">17113</strain>
    </source>
</reference>
<comment type="caution">
    <text evidence="1">The sequence shown here is derived from an EMBL/GenBank/DDBJ whole genome shotgun (WGS) entry which is preliminary data.</text>
</comment>
<dbReference type="AlphaFoldDB" id="A0A9D9DG68"/>
<name>A0A9D9DG68_9FIRM</name>
<protein>
    <submittedName>
        <fullName evidence="1">Uncharacterized protein</fullName>
    </submittedName>
</protein>